<evidence type="ECO:0000256" key="3">
    <source>
        <dbReference type="ARBA" id="ARBA00023125"/>
    </source>
</evidence>
<keyword evidence="2" id="KW-0805">Transcription regulation</keyword>
<dbReference type="PROSITE" id="PS51755">
    <property type="entry name" value="OMPR_PHOB"/>
    <property type="match status" value="1"/>
</dbReference>
<evidence type="ECO:0000313" key="8">
    <source>
        <dbReference type="EMBL" id="MBE1589322.1"/>
    </source>
</evidence>
<evidence type="ECO:0000256" key="4">
    <source>
        <dbReference type="ARBA" id="ARBA00023163"/>
    </source>
</evidence>
<dbReference type="InterPro" id="IPR001867">
    <property type="entry name" value="OmpR/PhoB-type_DNA-bd"/>
</dbReference>
<dbReference type="GO" id="GO:0003677">
    <property type="term" value="F:DNA binding"/>
    <property type="evidence" value="ECO:0007669"/>
    <property type="project" value="UniProtKB-KW"/>
</dbReference>
<gene>
    <name evidence="8" type="ORF">H4W80_007580</name>
</gene>
<dbReference type="InterPro" id="IPR027417">
    <property type="entry name" value="P-loop_NTPase"/>
</dbReference>
<dbReference type="Gene3D" id="1.10.10.10">
    <property type="entry name" value="Winged helix-like DNA-binding domain superfamily/Winged helix DNA-binding domain"/>
    <property type="match status" value="1"/>
</dbReference>
<dbReference type="Gene3D" id="3.40.50.300">
    <property type="entry name" value="P-loop containing nucleotide triphosphate hydrolases"/>
    <property type="match status" value="1"/>
</dbReference>
<dbReference type="Pfam" id="PF00931">
    <property type="entry name" value="NB-ARC"/>
    <property type="match status" value="1"/>
</dbReference>
<accession>A0ABR9M8S7</accession>
<feature type="domain" description="OmpR/PhoB-type" evidence="7">
    <location>
        <begin position="1"/>
        <end position="86"/>
    </location>
</feature>
<feature type="DNA-binding region" description="OmpR/PhoB-type" evidence="5">
    <location>
        <begin position="1"/>
        <end position="86"/>
    </location>
</feature>
<protein>
    <submittedName>
        <fullName evidence="8">DNA-binding SARP family transcriptional activator</fullName>
    </submittedName>
</protein>
<organism evidence="8 9">
    <name type="scientific">Nonomuraea angiospora</name>
    <dbReference type="NCBI Taxonomy" id="46172"/>
    <lineage>
        <taxon>Bacteria</taxon>
        <taxon>Bacillati</taxon>
        <taxon>Actinomycetota</taxon>
        <taxon>Actinomycetes</taxon>
        <taxon>Streptosporangiales</taxon>
        <taxon>Streptosporangiaceae</taxon>
        <taxon>Nonomuraea</taxon>
    </lineage>
</organism>
<dbReference type="CDD" id="cd00383">
    <property type="entry name" value="trans_reg_C"/>
    <property type="match status" value="1"/>
</dbReference>
<evidence type="ECO:0000259" key="7">
    <source>
        <dbReference type="PROSITE" id="PS51755"/>
    </source>
</evidence>
<dbReference type="SMART" id="SM01043">
    <property type="entry name" value="BTAD"/>
    <property type="match status" value="1"/>
</dbReference>
<dbReference type="RefSeq" id="WP_192789381.1">
    <property type="nucleotide sequence ID" value="NZ_JADBEK010000001.1"/>
</dbReference>
<evidence type="ECO:0000256" key="6">
    <source>
        <dbReference type="SAM" id="MobiDB-lite"/>
    </source>
</evidence>
<comment type="caution">
    <text evidence="8">The sequence shown here is derived from an EMBL/GenBank/DDBJ whole genome shotgun (WGS) entry which is preliminary data.</text>
</comment>
<dbReference type="SUPFAM" id="SSF48452">
    <property type="entry name" value="TPR-like"/>
    <property type="match status" value="1"/>
</dbReference>
<feature type="region of interest" description="Disordered" evidence="6">
    <location>
        <begin position="729"/>
        <end position="778"/>
    </location>
</feature>
<comment type="similarity">
    <text evidence="1">Belongs to the AfsR/DnrI/RedD regulatory family.</text>
</comment>
<dbReference type="InterPro" id="IPR005158">
    <property type="entry name" value="BTAD"/>
</dbReference>
<keyword evidence="3 5" id="KW-0238">DNA-binding</keyword>
<dbReference type="SMART" id="SM00862">
    <property type="entry name" value="Trans_reg_C"/>
    <property type="match status" value="1"/>
</dbReference>
<evidence type="ECO:0000256" key="2">
    <source>
        <dbReference type="ARBA" id="ARBA00023015"/>
    </source>
</evidence>
<name>A0ABR9M8S7_9ACTN</name>
<dbReference type="SUPFAM" id="SSF52540">
    <property type="entry name" value="P-loop containing nucleoside triphosphate hydrolases"/>
    <property type="match status" value="1"/>
</dbReference>
<evidence type="ECO:0000256" key="5">
    <source>
        <dbReference type="PROSITE-ProRule" id="PRU01091"/>
    </source>
</evidence>
<dbReference type="Gene3D" id="1.25.40.10">
    <property type="entry name" value="Tetratricopeptide repeat domain"/>
    <property type="match status" value="1"/>
</dbReference>
<keyword evidence="4" id="KW-0804">Transcription</keyword>
<evidence type="ECO:0000256" key="1">
    <source>
        <dbReference type="ARBA" id="ARBA00005820"/>
    </source>
</evidence>
<reference evidence="8 9" key="1">
    <citation type="submission" date="2020-10" db="EMBL/GenBank/DDBJ databases">
        <title>Sequencing the genomes of 1000 actinobacteria strains.</title>
        <authorList>
            <person name="Klenk H.-P."/>
        </authorList>
    </citation>
    <scope>NUCLEOTIDE SEQUENCE [LARGE SCALE GENOMIC DNA]</scope>
    <source>
        <strain evidence="8 9">DSM 43173</strain>
    </source>
</reference>
<evidence type="ECO:0000313" key="9">
    <source>
        <dbReference type="Proteomes" id="UP000633509"/>
    </source>
</evidence>
<dbReference type="PANTHER" id="PTHR35807">
    <property type="entry name" value="TRANSCRIPTIONAL REGULATOR REDD-RELATED"/>
    <property type="match status" value="1"/>
</dbReference>
<keyword evidence="9" id="KW-1185">Reference proteome</keyword>
<dbReference type="InterPro" id="IPR036388">
    <property type="entry name" value="WH-like_DNA-bd_sf"/>
</dbReference>
<dbReference type="PRINTS" id="PR00364">
    <property type="entry name" value="DISEASERSIST"/>
</dbReference>
<proteinExistence type="inferred from homology"/>
<dbReference type="InterPro" id="IPR016032">
    <property type="entry name" value="Sig_transdc_resp-reg_C-effctor"/>
</dbReference>
<dbReference type="SUPFAM" id="SSF46894">
    <property type="entry name" value="C-terminal effector domain of the bipartite response regulators"/>
    <property type="match status" value="1"/>
</dbReference>
<dbReference type="EMBL" id="JADBEK010000001">
    <property type="protein sequence ID" value="MBE1589322.1"/>
    <property type="molecule type" value="Genomic_DNA"/>
</dbReference>
<dbReference type="Pfam" id="PF03704">
    <property type="entry name" value="BTAD"/>
    <property type="match status" value="1"/>
</dbReference>
<dbReference type="InterPro" id="IPR051677">
    <property type="entry name" value="AfsR-DnrI-RedD_regulator"/>
</dbReference>
<dbReference type="CDD" id="cd15831">
    <property type="entry name" value="BTAD"/>
    <property type="match status" value="1"/>
</dbReference>
<dbReference type="Pfam" id="PF00486">
    <property type="entry name" value="Trans_reg_C"/>
    <property type="match status" value="1"/>
</dbReference>
<dbReference type="InterPro" id="IPR002182">
    <property type="entry name" value="NB-ARC"/>
</dbReference>
<dbReference type="PANTHER" id="PTHR35807:SF1">
    <property type="entry name" value="TRANSCRIPTIONAL REGULATOR REDD"/>
    <property type="match status" value="1"/>
</dbReference>
<dbReference type="Proteomes" id="UP000633509">
    <property type="component" value="Unassembled WGS sequence"/>
</dbReference>
<dbReference type="InterPro" id="IPR011990">
    <property type="entry name" value="TPR-like_helical_dom_sf"/>
</dbReference>
<sequence>MEVTRRGRRILVPAAKQRILLATLLLHPNQPVSTELMINHIWHSDTPGNVRATLHTHVARLRRVLGDHTDDTQLIRTCQDGYLIQAGDDEVDVSRFHGLVRSAQRATEARAEAALLRDALDLWRGPALADVPSESLHREYAGRLTEDRVQSLERSFDLDLQAGLHRQIVADLRSAIAVYPLRERLWEQLMLALYRGGRQGEALQAYLTVADLLAEELGIDPGDELRRLHRSILAADPGLMPQVSVPSAGAGLDGQHDSVAVRPRQLPCDIAAFTGRADELRTLDGLVRPDESEATRLVRIAVITGTAGVGKTALAVHWGHRMVRSFPDGQLYVNLRGFGPGSPLEPATALEVLLKGLDVAAERIPAELDARSALLRSLLANRRMLIVLDNARDVSQVRALLPSSDCVVLITSRDQLRGMSMHGDTSHVTLSVFSPQESTALLTSILGPDQAQAEREAIAELGRLCAHLPLALRIAMANVMLDRHQSVAEYVGEMRRGDRLAALRIDGDEQNAVRGTLGLSYAALTPDERLLFRLLGLVPGPDVTVECAAALRGSTIDQAGRQLTRLATAHLIDQHAPGRYRFHDLLRLFAADRAHAEESPESVEETRQRLYDWYLRSTRAAARRLYPGCVLLPPAADSGVAPVSFDDPASAADWLAAEHRNLVAAIHQAALSGPRRSAWLLTDALRGHFRTGGRTTDWLSCAHVAVTAAEEEQDVEGMAAALLTLADVEDAAPPEVDQSDPGVAHPQSGRLDEANRAMRRGRESEGRLAGSARSRWSR</sequence>
<feature type="compositionally biased region" description="Basic and acidic residues" evidence="6">
    <location>
        <begin position="750"/>
        <end position="766"/>
    </location>
</feature>